<protein>
    <submittedName>
        <fullName evidence="1">Uncharacterized protein</fullName>
    </submittedName>
</protein>
<sequence>MKTFMDKYFLDQLLLDLCVFCSTTSLKQSLGLKSYDQLERIFVKDASTSTDSDLVFLSSAFTYLLQEISGDQTKQNAEQVP</sequence>
<accession>M2W9S5</accession>
<dbReference type="GeneID" id="17091223"/>
<proteinExistence type="predicted"/>
<dbReference type="AlphaFoldDB" id="M2W9S5"/>
<dbReference type="RefSeq" id="XP_005709181.1">
    <property type="nucleotide sequence ID" value="XM_005709124.1"/>
</dbReference>
<dbReference type="Gramene" id="EME32661">
    <property type="protein sequence ID" value="EME32661"/>
    <property type="gene ID" value="Gasu_00330"/>
</dbReference>
<gene>
    <name evidence="1" type="ORF">Gasu_00330</name>
</gene>
<keyword evidence="2" id="KW-1185">Reference proteome</keyword>
<dbReference type="Proteomes" id="UP000030680">
    <property type="component" value="Unassembled WGS sequence"/>
</dbReference>
<dbReference type="EMBL" id="KB454484">
    <property type="protein sequence ID" value="EME32661.1"/>
    <property type="molecule type" value="Genomic_DNA"/>
</dbReference>
<reference evidence="2" key="1">
    <citation type="journal article" date="2013" name="Science">
        <title>Gene transfer from bacteria and archaea facilitated evolution of an extremophilic eukaryote.</title>
        <authorList>
            <person name="Schonknecht G."/>
            <person name="Chen W.H."/>
            <person name="Ternes C.M."/>
            <person name="Barbier G.G."/>
            <person name="Shrestha R.P."/>
            <person name="Stanke M."/>
            <person name="Brautigam A."/>
            <person name="Baker B.J."/>
            <person name="Banfield J.F."/>
            <person name="Garavito R.M."/>
            <person name="Carr K."/>
            <person name="Wilkerson C."/>
            <person name="Rensing S.A."/>
            <person name="Gagneul D."/>
            <person name="Dickenson N.E."/>
            <person name="Oesterhelt C."/>
            <person name="Lercher M.J."/>
            <person name="Weber A.P."/>
        </authorList>
    </citation>
    <scope>NUCLEOTIDE SEQUENCE [LARGE SCALE GENOMIC DNA]</scope>
    <source>
        <strain evidence="2">074W</strain>
    </source>
</reference>
<dbReference type="KEGG" id="gsl:Gasu_00330"/>
<name>M2W9S5_GALSU</name>
<evidence type="ECO:0000313" key="1">
    <source>
        <dbReference type="EMBL" id="EME32661.1"/>
    </source>
</evidence>
<organism evidence="1 2">
    <name type="scientific">Galdieria sulphuraria</name>
    <name type="common">Red alga</name>
    <dbReference type="NCBI Taxonomy" id="130081"/>
    <lineage>
        <taxon>Eukaryota</taxon>
        <taxon>Rhodophyta</taxon>
        <taxon>Bangiophyceae</taxon>
        <taxon>Galdieriales</taxon>
        <taxon>Galdieriaceae</taxon>
        <taxon>Galdieria</taxon>
    </lineage>
</organism>
<evidence type="ECO:0000313" key="2">
    <source>
        <dbReference type="Proteomes" id="UP000030680"/>
    </source>
</evidence>